<dbReference type="EMBL" id="JACHBL010000001">
    <property type="protein sequence ID" value="MBB5598148.1"/>
    <property type="molecule type" value="Genomic_DNA"/>
</dbReference>
<proteinExistence type="predicted"/>
<keyword evidence="3" id="KW-1185">Reference proteome</keyword>
<organism evidence="2 3">
    <name type="scientific">Neomicrococcus lactis</name>
    <dbReference type="NCBI Taxonomy" id="732241"/>
    <lineage>
        <taxon>Bacteria</taxon>
        <taxon>Bacillati</taxon>
        <taxon>Actinomycetota</taxon>
        <taxon>Actinomycetes</taxon>
        <taxon>Micrococcales</taxon>
        <taxon>Micrococcaceae</taxon>
        <taxon>Neomicrococcus</taxon>
    </lineage>
</organism>
<keyword evidence="1" id="KW-0472">Membrane</keyword>
<feature type="transmembrane region" description="Helical" evidence="1">
    <location>
        <begin position="12"/>
        <end position="29"/>
    </location>
</feature>
<reference evidence="2 3" key="1">
    <citation type="submission" date="2020-08" db="EMBL/GenBank/DDBJ databases">
        <title>Sequencing the genomes of 1000 actinobacteria strains.</title>
        <authorList>
            <person name="Klenk H.-P."/>
        </authorList>
    </citation>
    <scope>NUCLEOTIDE SEQUENCE [LARGE SCALE GENOMIC DNA]</scope>
    <source>
        <strain evidence="2 3">DSM 23694</strain>
    </source>
</reference>
<feature type="transmembrane region" description="Helical" evidence="1">
    <location>
        <begin position="128"/>
        <end position="148"/>
    </location>
</feature>
<evidence type="ECO:0000256" key="1">
    <source>
        <dbReference type="SAM" id="Phobius"/>
    </source>
</evidence>
<keyword evidence="1" id="KW-1133">Transmembrane helix</keyword>
<dbReference type="Proteomes" id="UP000523863">
    <property type="component" value="Unassembled WGS sequence"/>
</dbReference>
<dbReference type="AlphaFoldDB" id="A0A7W8YAV4"/>
<name>A0A7W8YAV4_9MICC</name>
<dbReference type="RefSeq" id="WP_183641519.1">
    <property type="nucleotide sequence ID" value="NZ_JACHBL010000001.1"/>
</dbReference>
<keyword evidence="1" id="KW-0812">Transmembrane</keyword>
<protein>
    <submittedName>
        <fullName evidence="2">Uncharacterized protein</fullName>
    </submittedName>
</protein>
<feature type="transmembrane region" description="Helical" evidence="1">
    <location>
        <begin position="59"/>
        <end position="80"/>
    </location>
</feature>
<comment type="caution">
    <text evidence="2">The sequence shown here is derived from an EMBL/GenBank/DDBJ whole genome shotgun (WGS) entry which is preliminary data.</text>
</comment>
<gene>
    <name evidence="2" type="ORF">BKA12_001228</name>
</gene>
<evidence type="ECO:0000313" key="2">
    <source>
        <dbReference type="EMBL" id="MBB5598148.1"/>
    </source>
</evidence>
<evidence type="ECO:0000313" key="3">
    <source>
        <dbReference type="Proteomes" id="UP000523863"/>
    </source>
</evidence>
<accession>A0A7W8YAV4</accession>
<sequence length="151" mass="15963">MFGVALAGRLKGLRGLLLGGFLVGLAGAIKQLVLVFLFAVAVLSVAHLTTGFWARWRRLILAGIIAGIVGLTAFLLPGWVSGWGFGWTTATGLSAYGRSTPLRYFYELASSLSIALGGDKFRSAVPEIVPTAAMVLVILLAVCLFLVWGPQ</sequence>